<evidence type="ECO:0000259" key="7">
    <source>
        <dbReference type="PROSITE" id="PS50064"/>
    </source>
</evidence>
<dbReference type="GO" id="GO:0008270">
    <property type="term" value="F:zinc ion binding"/>
    <property type="evidence" value="ECO:0007669"/>
    <property type="project" value="UniProtKB-KW"/>
</dbReference>
<proteinExistence type="predicted"/>
<dbReference type="InterPro" id="IPR001510">
    <property type="entry name" value="Znf_PARP"/>
</dbReference>
<dbReference type="PROSITE" id="PS50064">
    <property type="entry name" value="ZF_PARP_2"/>
    <property type="match status" value="1"/>
</dbReference>
<evidence type="ECO:0000313" key="9">
    <source>
        <dbReference type="Proteomes" id="UP000002729"/>
    </source>
</evidence>
<evidence type="ECO:0000313" key="8">
    <source>
        <dbReference type="EMBL" id="EGB03824.1"/>
    </source>
</evidence>
<keyword evidence="2" id="KW-0479">Metal-binding</keyword>
<dbReference type="RefSeq" id="XP_009041482.1">
    <property type="nucleotide sequence ID" value="XM_009043234.1"/>
</dbReference>
<sequence length="539" mass="62451">MPSFSSGDRFDNIDDMDPSYEASIANNSRSKCRERSCRCAIARGTPRIGRKMKCSKTSWYHVECIFEQFLRGSWQRKTITTLNDVKNIHVLTLEQKLESFQRQLTNFGFKKNYAESSTDVCVLHKRGHARVAQGSHGDMTRDITMSTGDTSCAFITESQDSTNECIIAAKFKSVAIENQRRHHDLPFGPTVDDVNRNSRGNFFNEFLTRFVSERLIVYVFVSVAPFFGSTVKVEFSKSIKLNPSLSLSSKVTLPKSSLTIIFDGTVTLLLSSGASSLNVTLIVLVKLLDGVVNELTVFLREKKMIEKEKREDIRDDEPHFRQGTETYDTQPVFNERNLFAKIYKLKRQTNKYKDLFLKYFDLPYFDRPVFDHMELYETTDNHAFMLISVYCPSENSKGYYEAFKLHEYKADLYSSGMGCVSYILQLNVGEFEFYKIFYIVWHTFTSNPFGGVFKTYPFLTISQPRDKRPVVVITIFFIIDKQVLERFTTRMDRLSVRRNVFAQFNGESVHFVVFYYNCLIIDYLLIFYTAIALQKQLPN</sequence>
<dbReference type="EMBL" id="GL833160">
    <property type="protein sequence ID" value="EGB03824.1"/>
    <property type="molecule type" value="Genomic_DNA"/>
</dbReference>
<dbReference type="GO" id="GO:0003677">
    <property type="term" value="F:DNA binding"/>
    <property type="evidence" value="ECO:0007669"/>
    <property type="project" value="InterPro"/>
</dbReference>
<feature type="transmembrane region" description="Helical" evidence="6">
    <location>
        <begin position="513"/>
        <end position="533"/>
    </location>
</feature>
<dbReference type="KEGG" id="aaf:AURANDRAFT_67716"/>
<keyword evidence="3" id="KW-0863">Zinc-finger</keyword>
<keyword evidence="9" id="KW-1185">Reference proteome</keyword>
<evidence type="ECO:0000256" key="6">
    <source>
        <dbReference type="SAM" id="Phobius"/>
    </source>
</evidence>
<accession>F0YM55</accession>
<dbReference type="SMART" id="SM01336">
    <property type="entry name" value="zf-PARP"/>
    <property type="match status" value="1"/>
</dbReference>
<keyword evidence="5" id="KW-0539">Nucleus</keyword>
<evidence type="ECO:0000256" key="1">
    <source>
        <dbReference type="ARBA" id="ARBA00004123"/>
    </source>
</evidence>
<keyword evidence="6" id="KW-1133">Transmembrane helix</keyword>
<dbReference type="SUPFAM" id="SSF57716">
    <property type="entry name" value="Glucocorticoid receptor-like (DNA-binding domain)"/>
    <property type="match status" value="1"/>
</dbReference>
<protein>
    <recommendedName>
        <fullName evidence="7">PARP-type domain-containing protein</fullName>
    </recommendedName>
</protein>
<gene>
    <name evidence="8" type="ORF">AURANDRAFT_67716</name>
</gene>
<dbReference type="GO" id="GO:0005634">
    <property type="term" value="C:nucleus"/>
    <property type="evidence" value="ECO:0007669"/>
    <property type="project" value="UniProtKB-SubCell"/>
</dbReference>
<evidence type="ECO:0000256" key="4">
    <source>
        <dbReference type="ARBA" id="ARBA00022833"/>
    </source>
</evidence>
<keyword evidence="4" id="KW-0862">Zinc</keyword>
<comment type="subcellular location">
    <subcellularLocation>
        <location evidence="1">Nucleus</location>
    </subcellularLocation>
</comment>
<evidence type="ECO:0000256" key="5">
    <source>
        <dbReference type="ARBA" id="ARBA00023242"/>
    </source>
</evidence>
<dbReference type="AlphaFoldDB" id="F0YM55"/>
<dbReference type="Proteomes" id="UP000002729">
    <property type="component" value="Unassembled WGS sequence"/>
</dbReference>
<name>F0YM55_AURAN</name>
<reference evidence="8 9" key="1">
    <citation type="journal article" date="2011" name="Proc. Natl. Acad. Sci. U.S.A.">
        <title>Niche of harmful alga Aureococcus anophagefferens revealed through ecogenomics.</title>
        <authorList>
            <person name="Gobler C.J."/>
            <person name="Berry D.L."/>
            <person name="Dyhrman S.T."/>
            <person name="Wilhelm S.W."/>
            <person name="Salamov A."/>
            <person name="Lobanov A.V."/>
            <person name="Zhang Y."/>
            <person name="Collier J.L."/>
            <person name="Wurch L.L."/>
            <person name="Kustka A.B."/>
            <person name="Dill B.D."/>
            <person name="Shah M."/>
            <person name="VerBerkmoes N.C."/>
            <person name="Kuo A."/>
            <person name="Terry A."/>
            <person name="Pangilinan J."/>
            <person name="Lindquist E.A."/>
            <person name="Lucas S."/>
            <person name="Paulsen I.T."/>
            <person name="Hattenrath-Lehmann T.K."/>
            <person name="Talmage S.C."/>
            <person name="Walker E.A."/>
            <person name="Koch F."/>
            <person name="Burson A.M."/>
            <person name="Marcoval M.A."/>
            <person name="Tang Y.Z."/>
            <person name="Lecleir G.R."/>
            <person name="Coyne K.J."/>
            <person name="Berg G.M."/>
            <person name="Bertrand E.M."/>
            <person name="Saito M.A."/>
            <person name="Gladyshev V.N."/>
            <person name="Grigoriev I.V."/>
        </authorList>
    </citation>
    <scope>NUCLEOTIDE SEQUENCE [LARGE SCALE GENOMIC DNA]</scope>
    <source>
        <strain evidence="9">CCMP 1984</strain>
    </source>
</reference>
<dbReference type="Gene3D" id="3.30.1740.10">
    <property type="entry name" value="Zinc finger, PARP-type"/>
    <property type="match status" value="1"/>
</dbReference>
<feature type="domain" description="PARP-type" evidence="7">
    <location>
        <begin position="20"/>
        <end position="96"/>
    </location>
</feature>
<organism evidence="9">
    <name type="scientific">Aureococcus anophagefferens</name>
    <name type="common">Harmful bloom alga</name>
    <dbReference type="NCBI Taxonomy" id="44056"/>
    <lineage>
        <taxon>Eukaryota</taxon>
        <taxon>Sar</taxon>
        <taxon>Stramenopiles</taxon>
        <taxon>Ochrophyta</taxon>
        <taxon>Pelagophyceae</taxon>
        <taxon>Pelagomonadales</taxon>
        <taxon>Pelagomonadaceae</taxon>
        <taxon>Aureococcus</taxon>
    </lineage>
</organism>
<dbReference type="InterPro" id="IPR036957">
    <property type="entry name" value="Znf_PARP_sf"/>
</dbReference>
<dbReference type="InParanoid" id="F0YM55"/>
<keyword evidence="6" id="KW-0812">Transmembrane</keyword>
<evidence type="ECO:0000256" key="3">
    <source>
        <dbReference type="ARBA" id="ARBA00022771"/>
    </source>
</evidence>
<dbReference type="GeneID" id="20226392"/>
<keyword evidence="6" id="KW-0472">Membrane</keyword>
<evidence type="ECO:0000256" key="2">
    <source>
        <dbReference type="ARBA" id="ARBA00022723"/>
    </source>
</evidence>